<dbReference type="Proteomes" id="UP001302602">
    <property type="component" value="Unassembled WGS sequence"/>
</dbReference>
<dbReference type="PANTHER" id="PTHR33112:SF13">
    <property type="entry name" value="HETEROKARYON INCOMPATIBILITY DOMAIN-CONTAINING PROTEIN"/>
    <property type="match status" value="1"/>
</dbReference>
<reference evidence="1" key="2">
    <citation type="submission" date="2023-05" db="EMBL/GenBank/DDBJ databases">
        <authorList>
            <consortium name="Lawrence Berkeley National Laboratory"/>
            <person name="Steindorff A."/>
            <person name="Hensen N."/>
            <person name="Bonometti L."/>
            <person name="Westerberg I."/>
            <person name="Brannstrom I.O."/>
            <person name="Guillou S."/>
            <person name="Cros-Aarteil S."/>
            <person name="Calhoun S."/>
            <person name="Haridas S."/>
            <person name="Kuo A."/>
            <person name="Mondo S."/>
            <person name="Pangilinan J."/>
            <person name="Riley R."/>
            <person name="Labutti K."/>
            <person name="Andreopoulos B."/>
            <person name="Lipzen A."/>
            <person name="Chen C."/>
            <person name="Yanf M."/>
            <person name="Daum C."/>
            <person name="Ng V."/>
            <person name="Clum A."/>
            <person name="Ohm R."/>
            <person name="Martin F."/>
            <person name="Silar P."/>
            <person name="Natvig D."/>
            <person name="Lalanne C."/>
            <person name="Gautier V."/>
            <person name="Ament-Velasquez S.L."/>
            <person name="Kruys A."/>
            <person name="Hutchinson M.I."/>
            <person name="Powell A.J."/>
            <person name="Barry K."/>
            <person name="Miller A.N."/>
            <person name="Grigoriev I.V."/>
            <person name="Debuchy R."/>
            <person name="Gladieux P."/>
            <person name="Thoren M.H."/>
            <person name="Johannesson H."/>
        </authorList>
    </citation>
    <scope>NUCLEOTIDE SEQUENCE</scope>
    <source>
        <strain evidence="1">CBS 731.68</strain>
    </source>
</reference>
<comment type="caution">
    <text evidence="1">The sequence shown here is derived from an EMBL/GenBank/DDBJ whole genome shotgun (WGS) entry which is preliminary data.</text>
</comment>
<dbReference type="GeneID" id="87833485"/>
<reference evidence="1" key="1">
    <citation type="journal article" date="2023" name="Mol. Phylogenet. Evol.">
        <title>Genome-scale phylogeny and comparative genomics of the fungal order Sordariales.</title>
        <authorList>
            <person name="Hensen N."/>
            <person name="Bonometti L."/>
            <person name="Westerberg I."/>
            <person name="Brannstrom I.O."/>
            <person name="Guillou S."/>
            <person name="Cros-Aarteil S."/>
            <person name="Calhoun S."/>
            <person name="Haridas S."/>
            <person name="Kuo A."/>
            <person name="Mondo S."/>
            <person name="Pangilinan J."/>
            <person name="Riley R."/>
            <person name="LaButti K."/>
            <person name="Andreopoulos B."/>
            <person name="Lipzen A."/>
            <person name="Chen C."/>
            <person name="Yan M."/>
            <person name="Daum C."/>
            <person name="Ng V."/>
            <person name="Clum A."/>
            <person name="Steindorff A."/>
            <person name="Ohm R.A."/>
            <person name="Martin F."/>
            <person name="Silar P."/>
            <person name="Natvig D.O."/>
            <person name="Lalanne C."/>
            <person name="Gautier V."/>
            <person name="Ament-Velasquez S.L."/>
            <person name="Kruys A."/>
            <person name="Hutchinson M.I."/>
            <person name="Powell A.J."/>
            <person name="Barry K."/>
            <person name="Miller A.N."/>
            <person name="Grigoriev I.V."/>
            <person name="Debuchy R."/>
            <person name="Gladieux P."/>
            <person name="Hiltunen Thoren M."/>
            <person name="Johannesson H."/>
        </authorList>
    </citation>
    <scope>NUCLEOTIDE SEQUENCE</scope>
    <source>
        <strain evidence="1">CBS 731.68</strain>
    </source>
</reference>
<dbReference type="AlphaFoldDB" id="A0AAN6TQX4"/>
<protein>
    <submittedName>
        <fullName evidence="1">Uncharacterized protein</fullName>
    </submittedName>
</protein>
<evidence type="ECO:0000313" key="1">
    <source>
        <dbReference type="EMBL" id="KAK4119007.1"/>
    </source>
</evidence>
<dbReference type="PANTHER" id="PTHR33112">
    <property type="entry name" value="DOMAIN PROTEIN, PUTATIVE-RELATED"/>
    <property type="match status" value="1"/>
</dbReference>
<proteinExistence type="predicted"/>
<accession>A0AAN6TQX4</accession>
<gene>
    <name evidence="1" type="ORF">N657DRAFT_684794</name>
</gene>
<keyword evidence="2" id="KW-1185">Reference proteome</keyword>
<sequence length="138" mass="15290">MVKEYSLRQLTKAEDKLAAISGLATLTRDATNAVTDGEGDRYHAGLWESRLVLDLTWRMPHGGTRPAKYRAPTWSWASIDGQIAGPLNGAPSNDSCMMHIVSNAEVCEIWCQPEGEMNHTGRLANGFTVSHDLEIMYR</sequence>
<dbReference type="RefSeq" id="XP_062642780.1">
    <property type="nucleotide sequence ID" value="XM_062796717.1"/>
</dbReference>
<evidence type="ECO:0000313" key="2">
    <source>
        <dbReference type="Proteomes" id="UP001302602"/>
    </source>
</evidence>
<dbReference type="EMBL" id="MU853255">
    <property type="protein sequence ID" value="KAK4119007.1"/>
    <property type="molecule type" value="Genomic_DNA"/>
</dbReference>
<name>A0AAN6TQX4_9PEZI</name>
<organism evidence="1 2">
    <name type="scientific">Parathielavia appendiculata</name>
    <dbReference type="NCBI Taxonomy" id="2587402"/>
    <lineage>
        <taxon>Eukaryota</taxon>
        <taxon>Fungi</taxon>
        <taxon>Dikarya</taxon>
        <taxon>Ascomycota</taxon>
        <taxon>Pezizomycotina</taxon>
        <taxon>Sordariomycetes</taxon>
        <taxon>Sordariomycetidae</taxon>
        <taxon>Sordariales</taxon>
        <taxon>Chaetomiaceae</taxon>
        <taxon>Parathielavia</taxon>
    </lineage>
</organism>